<comment type="caution">
    <text evidence="1">The sequence shown here is derived from an EMBL/GenBank/DDBJ whole genome shotgun (WGS) entry which is preliminary data.</text>
</comment>
<keyword evidence="2" id="KW-1185">Reference proteome</keyword>
<dbReference type="AlphaFoldDB" id="A0AAD6VJ65"/>
<dbReference type="Proteomes" id="UP001219525">
    <property type="component" value="Unassembled WGS sequence"/>
</dbReference>
<protein>
    <submittedName>
        <fullName evidence="1">Uncharacterized protein</fullName>
    </submittedName>
</protein>
<reference evidence="1" key="1">
    <citation type="submission" date="2023-03" db="EMBL/GenBank/DDBJ databases">
        <title>Massive genome expansion in bonnet fungi (Mycena s.s.) driven by repeated elements and novel gene families across ecological guilds.</title>
        <authorList>
            <consortium name="Lawrence Berkeley National Laboratory"/>
            <person name="Harder C.B."/>
            <person name="Miyauchi S."/>
            <person name="Viragh M."/>
            <person name="Kuo A."/>
            <person name="Thoen E."/>
            <person name="Andreopoulos B."/>
            <person name="Lu D."/>
            <person name="Skrede I."/>
            <person name="Drula E."/>
            <person name="Henrissat B."/>
            <person name="Morin E."/>
            <person name="Kohler A."/>
            <person name="Barry K."/>
            <person name="LaButti K."/>
            <person name="Morin E."/>
            <person name="Salamov A."/>
            <person name="Lipzen A."/>
            <person name="Mereny Z."/>
            <person name="Hegedus B."/>
            <person name="Baldrian P."/>
            <person name="Stursova M."/>
            <person name="Weitz H."/>
            <person name="Taylor A."/>
            <person name="Grigoriev I.V."/>
            <person name="Nagy L.G."/>
            <person name="Martin F."/>
            <person name="Kauserud H."/>
        </authorList>
    </citation>
    <scope>NUCLEOTIDE SEQUENCE</scope>
    <source>
        <strain evidence="1">9144</strain>
    </source>
</reference>
<organism evidence="1 2">
    <name type="scientific">Mycena pura</name>
    <dbReference type="NCBI Taxonomy" id="153505"/>
    <lineage>
        <taxon>Eukaryota</taxon>
        <taxon>Fungi</taxon>
        <taxon>Dikarya</taxon>
        <taxon>Basidiomycota</taxon>
        <taxon>Agaricomycotina</taxon>
        <taxon>Agaricomycetes</taxon>
        <taxon>Agaricomycetidae</taxon>
        <taxon>Agaricales</taxon>
        <taxon>Marasmiineae</taxon>
        <taxon>Mycenaceae</taxon>
        <taxon>Mycena</taxon>
    </lineage>
</organism>
<proteinExistence type="predicted"/>
<evidence type="ECO:0000313" key="1">
    <source>
        <dbReference type="EMBL" id="KAJ7211579.1"/>
    </source>
</evidence>
<accession>A0AAD6VJ65</accession>
<sequence>MDIFRHRLLSSCYKGKKGLQLNPNDFETPIQIAAASDAGFLILILDHYVPTSTPMGTTARILCPAIAAPRIRHQKISSCAQQGYGYNFSGKSARTLAPHCDVDILPSPLPTFGFLICNASEEHQQAPIVGLGILGPLLSVSNFPTRAVRATPTSDDRVMTSRNGMLTFSEIPDTVADVCCGTDFPTGSIRGWFKHLETPRVESGHVAASGSLHCTMNDRMVAKHESHFADGLGRMRCLDANHAGLMHQVAPAVTILLSPSLDLTYLEKAKKAE</sequence>
<name>A0AAD6VJ65_9AGAR</name>
<dbReference type="EMBL" id="JARJCW010000025">
    <property type="protein sequence ID" value="KAJ7211579.1"/>
    <property type="molecule type" value="Genomic_DNA"/>
</dbReference>
<evidence type="ECO:0000313" key="2">
    <source>
        <dbReference type="Proteomes" id="UP001219525"/>
    </source>
</evidence>
<gene>
    <name evidence="1" type="ORF">GGX14DRAFT_393903</name>
</gene>